<evidence type="ECO:0000256" key="4">
    <source>
        <dbReference type="ARBA" id="ARBA00022692"/>
    </source>
</evidence>
<evidence type="ECO:0000256" key="6">
    <source>
        <dbReference type="ARBA" id="ARBA00022989"/>
    </source>
</evidence>
<dbReference type="Pfam" id="PF00375">
    <property type="entry name" value="SDF"/>
    <property type="match status" value="1"/>
</dbReference>
<feature type="transmembrane region" description="Helical" evidence="8">
    <location>
        <begin position="60"/>
        <end position="81"/>
    </location>
</feature>
<dbReference type="EMBL" id="PKTG01000083">
    <property type="protein sequence ID" value="PLX17641.1"/>
    <property type="molecule type" value="Genomic_DNA"/>
</dbReference>
<dbReference type="InterPro" id="IPR036458">
    <property type="entry name" value="Na:dicarbo_symporter_sf"/>
</dbReference>
<comment type="caution">
    <text evidence="9">The sequence shown here is derived from an EMBL/GenBank/DDBJ whole genome shotgun (WGS) entry which is preliminary data.</text>
</comment>
<feature type="transmembrane region" description="Helical" evidence="8">
    <location>
        <begin position="93"/>
        <end position="114"/>
    </location>
</feature>
<feature type="transmembrane region" description="Helical" evidence="8">
    <location>
        <begin position="362"/>
        <end position="383"/>
    </location>
</feature>
<organism evidence="9 10">
    <name type="scientific">Muiribacterium halophilum</name>
    <dbReference type="NCBI Taxonomy" id="2053465"/>
    <lineage>
        <taxon>Bacteria</taxon>
        <taxon>Candidatus Muiribacteriota</taxon>
        <taxon>Candidatus Muiribacteriia</taxon>
        <taxon>Candidatus Muiribacteriales</taxon>
        <taxon>Candidatus Muiribacteriaceae</taxon>
        <taxon>Candidatus Muiribacterium</taxon>
    </lineage>
</organism>
<sequence length="422" mass="44690">MKNGESKMGKRKLGLTTKIFIGMTLGIIAGLIASRLSGGVYEFVVNGLFHVGGTIFKRAIQMLVVPLVFVSIVNGAANMGDVSKLGRVGVKTLGFYLVTTAVAIIIALVIASIVNPGLGLDMSDLVKGDPTINQKTPLSQVLIEMIPKNPIKSLSSGNMLQIIIFALLSGVTLSLLGEKTSGLLKLFRELDHFMMKIVDIVMRLAPYGVFFLIAKTFATTGADAIKPLIKYMLTVIGVLFVHAFITYSTLLKLFANLSPVKFYKKFASVMSIAFSTSSSNATIPVTIEKVEEEMGVNQTIASFTIPLGATINMDGTSIMQGVAVIFIAQVYGMTLTLSGLLTVVLTATLATIGTAGVPGVGLITLAMVLNSVGLPTEGIALILGIDRILDMIRTAVNVSGDAVCTLIVAKSEGEMNEEIFNS</sequence>
<protein>
    <submittedName>
        <fullName evidence="9">Dicarboxylate/amino acid:cation symporter</fullName>
    </submittedName>
</protein>
<dbReference type="Proteomes" id="UP000234857">
    <property type="component" value="Unassembled WGS sequence"/>
</dbReference>
<dbReference type="GO" id="GO:0006835">
    <property type="term" value="P:dicarboxylic acid transport"/>
    <property type="evidence" value="ECO:0007669"/>
    <property type="project" value="TreeGrafter"/>
</dbReference>
<keyword evidence="7 8" id="KW-0472">Membrane</keyword>
<dbReference type="InterPro" id="IPR001991">
    <property type="entry name" value="Na-dicarboxylate_symporter"/>
</dbReference>
<dbReference type="PRINTS" id="PR00173">
    <property type="entry name" value="EDTRNSPORT"/>
</dbReference>
<evidence type="ECO:0000313" key="10">
    <source>
        <dbReference type="Proteomes" id="UP000234857"/>
    </source>
</evidence>
<dbReference type="SUPFAM" id="SSF118215">
    <property type="entry name" value="Proton glutamate symport protein"/>
    <property type="match status" value="1"/>
</dbReference>
<evidence type="ECO:0000256" key="1">
    <source>
        <dbReference type="ARBA" id="ARBA00004651"/>
    </source>
</evidence>
<comment type="subcellular location">
    <subcellularLocation>
        <location evidence="1">Cell membrane</location>
        <topology evidence="1">Multi-pass membrane protein</topology>
    </subcellularLocation>
</comment>
<feature type="transmembrane region" description="Helical" evidence="8">
    <location>
        <begin position="197"/>
        <end position="217"/>
    </location>
</feature>
<feature type="transmembrane region" description="Helical" evidence="8">
    <location>
        <begin position="322"/>
        <end position="350"/>
    </location>
</feature>
<evidence type="ECO:0000256" key="8">
    <source>
        <dbReference type="SAM" id="Phobius"/>
    </source>
</evidence>
<accession>A0A2N5ZG63</accession>
<gene>
    <name evidence="9" type="ORF">C0601_06325</name>
</gene>
<proteinExistence type="predicted"/>
<evidence type="ECO:0000256" key="2">
    <source>
        <dbReference type="ARBA" id="ARBA00022448"/>
    </source>
</evidence>
<feature type="transmembrane region" description="Helical" evidence="8">
    <location>
        <begin position="159"/>
        <end position="176"/>
    </location>
</feature>
<evidence type="ECO:0000256" key="5">
    <source>
        <dbReference type="ARBA" id="ARBA00022847"/>
    </source>
</evidence>
<dbReference type="GO" id="GO:0005886">
    <property type="term" value="C:plasma membrane"/>
    <property type="evidence" value="ECO:0007669"/>
    <property type="project" value="UniProtKB-SubCell"/>
</dbReference>
<keyword evidence="2" id="KW-0813">Transport</keyword>
<dbReference type="GO" id="GO:0015293">
    <property type="term" value="F:symporter activity"/>
    <property type="evidence" value="ECO:0007669"/>
    <property type="project" value="UniProtKB-KW"/>
</dbReference>
<keyword evidence="3" id="KW-1003">Cell membrane</keyword>
<dbReference type="Gene3D" id="1.10.3860.10">
    <property type="entry name" value="Sodium:dicarboxylate symporter"/>
    <property type="match status" value="1"/>
</dbReference>
<keyword evidence="4 8" id="KW-0812">Transmembrane</keyword>
<keyword evidence="6 8" id="KW-1133">Transmembrane helix</keyword>
<feature type="transmembrane region" description="Helical" evidence="8">
    <location>
        <begin position="229"/>
        <end position="255"/>
    </location>
</feature>
<dbReference type="PANTHER" id="PTHR42865:SF7">
    <property type="entry name" value="PROTON_GLUTAMATE-ASPARTATE SYMPORTER"/>
    <property type="match status" value="1"/>
</dbReference>
<reference evidence="9 10" key="1">
    <citation type="submission" date="2017-11" db="EMBL/GenBank/DDBJ databases">
        <title>Genome-resolved metagenomics identifies genetic mobility, metabolic interactions, and unexpected diversity in perchlorate-reducing communities.</title>
        <authorList>
            <person name="Barnum T.P."/>
            <person name="Figueroa I.A."/>
            <person name="Carlstrom C.I."/>
            <person name="Lucas L.N."/>
            <person name="Engelbrektson A.L."/>
            <person name="Coates J.D."/>
        </authorList>
    </citation>
    <scope>NUCLEOTIDE SEQUENCE [LARGE SCALE GENOMIC DNA]</scope>
    <source>
        <strain evidence="9">BM706</strain>
    </source>
</reference>
<dbReference type="PANTHER" id="PTHR42865">
    <property type="entry name" value="PROTON/GLUTAMATE-ASPARTATE SYMPORTER"/>
    <property type="match status" value="1"/>
</dbReference>
<evidence type="ECO:0000256" key="7">
    <source>
        <dbReference type="ARBA" id="ARBA00023136"/>
    </source>
</evidence>
<feature type="transmembrane region" description="Helical" evidence="8">
    <location>
        <begin position="20"/>
        <end position="40"/>
    </location>
</feature>
<name>A0A2N5ZG63_MUIH1</name>
<keyword evidence="5" id="KW-0769">Symport</keyword>
<dbReference type="AlphaFoldDB" id="A0A2N5ZG63"/>
<evidence type="ECO:0000313" key="9">
    <source>
        <dbReference type="EMBL" id="PLX17641.1"/>
    </source>
</evidence>
<evidence type="ECO:0000256" key="3">
    <source>
        <dbReference type="ARBA" id="ARBA00022475"/>
    </source>
</evidence>
<dbReference type="FunFam" id="1.10.3860.10:FF:000001">
    <property type="entry name" value="C4-dicarboxylate transport protein"/>
    <property type="match status" value="1"/>
</dbReference>